<dbReference type="InterPro" id="IPR047168">
    <property type="entry name" value="LEC1-like"/>
</dbReference>
<accession>A0A8H7S219</accession>
<dbReference type="InterPro" id="IPR024555">
    <property type="entry name" value="PX-associated"/>
</dbReference>
<feature type="region of interest" description="Disordered" evidence="1">
    <location>
        <begin position="818"/>
        <end position="851"/>
    </location>
</feature>
<evidence type="ECO:0000313" key="3">
    <source>
        <dbReference type="EMBL" id="KAG2221291.1"/>
    </source>
</evidence>
<dbReference type="PANTHER" id="PTHR47185:SF1">
    <property type="entry name" value="PX DOMAIN-CONTAINING PROTEIN YPR097W"/>
    <property type="match status" value="1"/>
</dbReference>
<proteinExistence type="predicted"/>
<feature type="region of interest" description="Disordered" evidence="1">
    <location>
        <begin position="764"/>
        <end position="783"/>
    </location>
</feature>
<dbReference type="OrthoDB" id="2117459at2759"/>
<dbReference type="Pfam" id="PF12828">
    <property type="entry name" value="PXB"/>
    <property type="match status" value="1"/>
</dbReference>
<protein>
    <recommendedName>
        <fullName evidence="2">PX domain-containing protein</fullName>
    </recommendedName>
</protein>
<dbReference type="GO" id="GO:0035091">
    <property type="term" value="F:phosphatidylinositol binding"/>
    <property type="evidence" value="ECO:0007669"/>
    <property type="project" value="InterPro"/>
</dbReference>
<dbReference type="Pfam" id="PF12825">
    <property type="entry name" value="DUF3818"/>
    <property type="match status" value="1"/>
</dbReference>
<dbReference type="InterPro" id="IPR001683">
    <property type="entry name" value="PX_dom"/>
</dbReference>
<dbReference type="AlphaFoldDB" id="A0A8H7S219"/>
<name>A0A8H7S219_9FUNG</name>
<dbReference type="SUPFAM" id="SSF64268">
    <property type="entry name" value="PX domain"/>
    <property type="match status" value="1"/>
</dbReference>
<evidence type="ECO:0000313" key="4">
    <source>
        <dbReference type="Proteomes" id="UP000646827"/>
    </source>
</evidence>
<feature type="compositionally biased region" description="Low complexity" evidence="1">
    <location>
        <begin position="822"/>
        <end position="839"/>
    </location>
</feature>
<dbReference type="SMART" id="SM00312">
    <property type="entry name" value="PX"/>
    <property type="match status" value="1"/>
</dbReference>
<keyword evidence="4" id="KW-1185">Reference proteome</keyword>
<organism evidence="3 4">
    <name type="scientific">Circinella minor</name>
    <dbReference type="NCBI Taxonomy" id="1195481"/>
    <lineage>
        <taxon>Eukaryota</taxon>
        <taxon>Fungi</taxon>
        <taxon>Fungi incertae sedis</taxon>
        <taxon>Mucoromycota</taxon>
        <taxon>Mucoromycotina</taxon>
        <taxon>Mucoromycetes</taxon>
        <taxon>Mucorales</taxon>
        <taxon>Lichtheimiaceae</taxon>
        <taxon>Circinella</taxon>
    </lineage>
</organism>
<dbReference type="InterPro" id="IPR024554">
    <property type="entry name" value="LEC1-like_C"/>
</dbReference>
<dbReference type="Proteomes" id="UP000646827">
    <property type="component" value="Unassembled WGS sequence"/>
</dbReference>
<gene>
    <name evidence="3" type="ORF">INT45_000204</name>
</gene>
<dbReference type="Pfam" id="PF00787">
    <property type="entry name" value="PX"/>
    <property type="match status" value="1"/>
</dbReference>
<comment type="caution">
    <text evidence="3">The sequence shown here is derived from an EMBL/GenBank/DDBJ whole genome shotgun (WGS) entry which is preliminary data.</text>
</comment>
<feature type="domain" description="PX" evidence="2">
    <location>
        <begin position="206"/>
        <end position="322"/>
    </location>
</feature>
<sequence length="916" mass="104888">MDLSPQQIHYFKRELLAIQLRQELEKVRRKPDLLARLVHESHSETTDLPFLRYVFQHIIVEFPLLKQQHQPTHDNNNDSNSDDDNNKVKNKEFWDKAYEFLNEFGKVQLNTYAPSQADATQRQVMTRKLEKTLILALNVGIKTVQGQEESIKVTPKDLAQKQEEEVSVGAAAIAEKQDINKDIKSSSSSTNEGHETKKGLLFTDVNIVTVREVSESRTFLGRTTHAEFIISSTIEKNDGTKENIYVTRRHGQFRQLHDHLKSKFPRLSIPMVPGKISRDAGDFYRDKDRLLLRSFLRRIIDHTKLSKAAAVRAFLINNPIPSTSLSPEELDDIERRKEMDIKRIEQEKKFRQEVDEKVVALTDLLEMLKKQVMQPGGLVQVIETIKQTEQLTDLPDTLRKAFEWGRINFAFTLHTHFVTDDMAAENTATLRRTHSFMPYRTMATILKLSNPIAIVKMVLDLFLAQPLGGRSLFQRVILANMEEDTKVIEKDIQTLEEKIGDELLCSKVANAVYTAVPGEVNSTTTTTSRVATNPILEKLVLLQREDIEPKLAPEQIVNLTFLQNNDNNGNGNSNNHTNKKAKKLLKNLYDLWLLRARKREQELLMTLVFQGITGEILKKLFAIFYQPLAQVYKAANIGESIQHLSAFMSDLIQLLDNLETATVDTNTVEPFVHLVQRHEQNFYQFVHRVHAQDTSHLFDELVGYIDHILGSLTRGISPDQPLDLQKVVMSAGVHPDQYQALRDEIDALCEHRRQQKLLHLERTRKKVEVHKNTSSNNSHNQVEDLMVKNSREDYQDLIQFLPSYMDIMGVINDIEDIDSEDTSSSGLTDDNDTSSVNTSDSEDDDDDRLRRVGGRRRSSVFLRSPGEELDPPVLKILPSILPYFVQDVTSMMEQGLRLSRTTSKQEQALEQTTTTN</sequence>
<reference evidence="3 4" key="1">
    <citation type="submission" date="2020-12" db="EMBL/GenBank/DDBJ databases">
        <title>Metabolic potential, ecology and presence of endohyphal bacteria is reflected in genomic diversity of Mucoromycotina.</title>
        <authorList>
            <person name="Muszewska A."/>
            <person name="Okrasinska A."/>
            <person name="Steczkiewicz K."/>
            <person name="Drgas O."/>
            <person name="Orlowska M."/>
            <person name="Perlinska-Lenart U."/>
            <person name="Aleksandrzak-Piekarczyk T."/>
            <person name="Szatraj K."/>
            <person name="Zielenkiewicz U."/>
            <person name="Pilsyk S."/>
            <person name="Malc E."/>
            <person name="Mieczkowski P."/>
            <person name="Kruszewska J.S."/>
            <person name="Biernat P."/>
            <person name="Pawlowska J."/>
        </authorList>
    </citation>
    <scope>NUCLEOTIDE SEQUENCE [LARGE SCALE GENOMIC DNA]</scope>
    <source>
        <strain evidence="3 4">CBS 142.35</strain>
    </source>
</reference>
<feature type="region of interest" description="Disordered" evidence="1">
    <location>
        <begin position="68"/>
        <end position="88"/>
    </location>
</feature>
<evidence type="ECO:0000259" key="2">
    <source>
        <dbReference type="PROSITE" id="PS50195"/>
    </source>
</evidence>
<evidence type="ECO:0000256" key="1">
    <source>
        <dbReference type="SAM" id="MobiDB-lite"/>
    </source>
</evidence>
<dbReference type="PANTHER" id="PTHR47185">
    <property type="entry name" value="PX DOMAIN-CONTAINING PROTEIN YPR097W"/>
    <property type="match status" value="1"/>
</dbReference>
<dbReference type="InterPro" id="IPR036871">
    <property type="entry name" value="PX_dom_sf"/>
</dbReference>
<dbReference type="Gene3D" id="3.30.1520.10">
    <property type="entry name" value="Phox-like domain"/>
    <property type="match status" value="1"/>
</dbReference>
<dbReference type="PROSITE" id="PS50195">
    <property type="entry name" value="PX"/>
    <property type="match status" value="1"/>
</dbReference>
<dbReference type="EMBL" id="JAEPRB010000113">
    <property type="protein sequence ID" value="KAG2221291.1"/>
    <property type="molecule type" value="Genomic_DNA"/>
</dbReference>